<dbReference type="EMBL" id="AMZH03000710">
    <property type="protein sequence ID" value="RRT82368.1"/>
    <property type="molecule type" value="Genomic_DNA"/>
</dbReference>
<organism evidence="2 3">
    <name type="scientific">Ensete ventricosum</name>
    <name type="common">Abyssinian banana</name>
    <name type="synonym">Musa ensete</name>
    <dbReference type="NCBI Taxonomy" id="4639"/>
    <lineage>
        <taxon>Eukaryota</taxon>
        <taxon>Viridiplantae</taxon>
        <taxon>Streptophyta</taxon>
        <taxon>Embryophyta</taxon>
        <taxon>Tracheophyta</taxon>
        <taxon>Spermatophyta</taxon>
        <taxon>Magnoliopsida</taxon>
        <taxon>Liliopsida</taxon>
        <taxon>Zingiberales</taxon>
        <taxon>Musaceae</taxon>
        <taxon>Ensete</taxon>
    </lineage>
</organism>
<accession>A0A444D3S6</accession>
<gene>
    <name evidence="2" type="ORF">B296_00009082</name>
</gene>
<name>A0A444D3S6_ENSVE</name>
<protein>
    <submittedName>
        <fullName evidence="2">Uncharacterized protein</fullName>
    </submittedName>
</protein>
<dbReference type="AlphaFoldDB" id="A0A444D3S6"/>
<feature type="region of interest" description="Disordered" evidence="1">
    <location>
        <begin position="49"/>
        <end position="97"/>
    </location>
</feature>
<evidence type="ECO:0000256" key="1">
    <source>
        <dbReference type="SAM" id="MobiDB-lite"/>
    </source>
</evidence>
<evidence type="ECO:0000313" key="2">
    <source>
        <dbReference type="EMBL" id="RRT82368.1"/>
    </source>
</evidence>
<dbReference type="Proteomes" id="UP000287651">
    <property type="component" value="Unassembled WGS sequence"/>
</dbReference>
<comment type="caution">
    <text evidence="2">The sequence shown here is derived from an EMBL/GenBank/DDBJ whole genome shotgun (WGS) entry which is preliminary data.</text>
</comment>
<proteinExistence type="predicted"/>
<reference evidence="2 3" key="1">
    <citation type="journal article" date="2014" name="Agronomy (Basel)">
        <title>A Draft Genome Sequence for Ensete ventricosum, the Drought-Tolerant Tree Against Hunger.</title>
        <authorList>
            <person name="Harrison J."/>
            <person name="Moore K.A."/>
            <person name="Paszkiewicz K."/>
            <person name="Jones T."/>
            <person name="Grant M."/>
            <person name="Ambacheew D."/>
            <person name="Muzemil S."/>
            <person name="Studholme D.J."/>
        </authorList>
    </citation>
    <scope>NUCLEOTIDE SEQUENCE [LARGE SCALE GENOMIC DNA]</scope>
</reference>
<evidence type="ECO:0000313" key="3">
    <source>
        <dbReference type="Proteomes" id="UP000287651"/>
    </source>
</evidence>
<sequence>MKPLQKRDPGAKVLGADERPRSLASRREVPDPTEGSVVLPFAVVPVDADPLSSVPLDRSHVPHRSDPPGIADGVDPVTNAKPHTLRRRRRRGPAIRP</sequence>
<feature type="compositionally biased region" description="Basic and acidic residues" evidence="1">
    <location>
        <begin position="1"/>
        <end position="30"/>
    </location>
</feature>
<feature type="compositionally biased region" description="Basic residues" evidence="1">
    <location>
        <begin position="83"/>
        <end position="97"/>
    </location>
</feature>
<feature type="compositionally biased region" description="Basic and acidic residues" evidence="1">
    <location>
        <begin position="57"/>
        <end position="66"/>
    </location>
</feature>
<feature type="region of interest" description="Disordered" evidence="1">
    <location>
        <begin position="1"/>
        <end position="35"/>
    </location>
</feature>